<sequence>MDKAARDEGASKRTDMFSILRLNASQGRFCYFAYGSNIHVSQMAQRCPHSLFVGTASLSGFRWQINERGVANIVRSPNDCVKGLVYLVDAEDERRLDRSEGVSSKCYQKRLAKIDLVPHRSLQMLKTSHVSAELELQRRRGQQQQIAASPRGQSASLSSSDAVKEQTARHTIRRSSPHGSLVNPPSSSRQFTREKSSNVPNHTVQVPPRSGFSAGRQILERSRPIQQIQSPLRVKALIYISEQHASDGVIREEYIHRMQKAMSDGLMLGISAPSAIAIPTESTSEAAANGSINGTEVSFQDWFDSIPEVIRTYHEDFLKEAYNANHGHQTGEVKSVEARGLTKRVSMYKGKLYALQGWVFSISYYIVELWQGTSWVFPRDTDFEGQNFIADRFATDVRQVIGNGVVSSREIGGGWSWSGNIDVGAGYEFRDVPYSFAYHTCIDAIQGAVDWISPENGVTWEMVDTLGRKIAGFSIYPTAFDNSHAQDNVHAEF</sequence>
<evidence type="ECO:0000313" key="1">
    <source>
        <dbReference type="EMBL" id="KAJ2981792.1"/>
    </source>
</evidence>
<accession>A0ACC1NR77</accession>
<organism evidence="1 2">
    <name type="scientific">Zarea fungicola</name>
    <dbReference type="NCBI Taxonomy" id="93591"/>
    <lineage>
        <taxon>Eukaryota</taxon>
        <taxon>Fungi</taxon>
        <taxon>Dikarya</taxon>
        <taxon>Ascomycota</taxon>
        <taxon>Pezizomycotina</taxon>
        <taxon>Sordariomycetes</taxon>
        <taxon>Hypocreomycetidae</taxon>
        <taxon>Hypocreales</taxon>
        <taxon>Cordycipitaceae</taxon>
        <taxon>Zarea</taxon>
    </lineage>
</organism>
<gene>
    <name evidence="1" type="ORF">NQ176_g1815</name>
</gene>
<dbReference type="Proteomes" id="UP001143910">
    <property type="component" value="Unassembled WGS sequence"/>
</dbReference>
<proteinExistence type="predicted"/>
<dbReference type="EMBL" id="JANJQO010000111">
    <property type="protein sequence ID" value="KAJ2981792.1"/>
    <property type="molecule type" value="Genomic_DNA"/>
</dbReference>
<protein>
    <submittedName>
        <fullName evidence="1">Uncharacterized protein</fullName>
    </submittedName>
</protein>
<reference evidence="1" key="1">
    <citation type="submission" date="2022-08" db="EMBL/GenBank/DDBJ databases">
        <title>Genome Sequence of Lecanicillium fungicola.</title>
        <authorList>
            <person name="Buettner E."/>
        </authorList>
    </citation>
    <scope>NUCLEOTIDE SEQUENCE</scope>
    <source>
        <strain evidence="1">Babe33</strain>
    </source>
</reference>
<evidence type="ECO:0000313" key="2">
    <source>
        <dbReference type="Proteomes" id="UP001143910"/>
    </source>
</evidence>
<name>A0ACC1NR77_9HYPO</name>
<comment type="caution">
    <text evidence="1">The sequence shown here is derived from an EMBL/GenBank/DDBJ whole genome shotgun (WGS) entry which is preliminary data.</text>
</comment>
<keyword evidence="2" id="KW-1185">Reference proteome</keyword>